<reference evidence="2 3" key="1">
    <citation type="submission" date="2015-09" db="EMBL/GenBank/DDBJ databases">
        <title>Trachymyrmex cornetzi WGS genome.</title>
        <authorList>
            <person name="Nygaard S."/>
            <person name="Hu H."/>
            <person name="Boomsma J."/>
            <person name="Zhang G."/>
        </authorList>
    </citation>
    <scope>NUCLEOTIDE SEQUENCE [LARGE SCALE GENOMIC DNA]</scope>
    <source>
        <strain evidence="2">Tcor2-1</strain>
        <tissue evidence="2">Whole body</tissue>
    </source>
</reference>
<proteinExistence type="predicted"/>
<dbReference type="EMBL" id="LKEY01014873">
    <property type="protein sequence ID" value="KYN50512.1"/>
    <property type="molecule type" value="Genomic_DNA"/>
</dbReference>
<dbReference type="AlphaFoldDB" id="A0A151K354"/>
<keyword evidence="3" id="KW-1185">Reference proteome</keyword>
<sequence>MLLFQRICITKQNEEELKEHFKWELSPYPLSLFLDGALRKTVKSSIFDLFTPEEIQLPTENCSFVIDGGMLLQGSMASE</sequence>
<protein>
    <submittedName>
        <fullName evidence="2">Uncharacterized protein</fullName>
    </submittedName>
</protein>
<dbReference type="Proteomes" id="UP000078492">
    <property type="component" value="Unassembled WGS sequence"/>
</dbReference>
<evidence type="ECO:0000313" key="2">
    <source>
        <dbReference type="EMBL" id="KYN50512.1"/>
    </source>
</evidence>
<organism evidence="2 3">
    <name type="scientific">Trachymyrmex cornetzi</name>
    <dbReference type="NCBI Taxonomy" id="471704"/>
    <lineage>
        <taxon>Eukaryota</taxon>
        <taxon>Metazoa</taxon>
        <taxon>Ecdysozoa</taxon>
        <taxon>Arthropoda</taxon>
        <taxon>Hexapoda</taxon>
        <taxon>Insecta</taxon>
        <taxon>Pterygota</taxon>
        <taxon>Neoptera</taxon>
        <taxon>Endopterygota</taxon>
        <taxon>Hymenoptera</taxon>
        <taxon>Apocrita</taxon>
        <taxon>Aculeata</taxon>
        <taxon>Formicoidea</taxon>
        <taxon>Formicidae</taxon>
        <taxon>Myrmicinae</taxon>
        <taxon>Trachymyrmex</taxon>
    </lineage>
</organism>
<dbReference type="EMBL" id="KQ978613">
    <property type="protein sequence ID" value="KYN29870.1"/>
    <property type="molecule type" value="Genomic_DNA"/>
</dbReference>
<gene>
    <name evidence="2" type="ORF">ALC57_00151</name>
    <name evidence="1" type="ORF">ALC57_00679</name>
</gene>
<accession>A0A151K354</accession>
<evidence type="ECO:0000313" key="3">
    <source>
        <dbReference type="Proteomes" id="UP000078492"/>
    </source>
</evidence>
<evidence type="ECO:0000313" key="1">
    <source>
        <dbReference type="EMBL" id="KYN29870.1"/>
    </source>
</evidence>
<name>A0A151K354_9HYME</name>